<keyword evidence="4" id="KW-0804">Transcription</keyword>
<protein>
    <submittedName>
        <fullName evidence="6">Sigma-70 family RNA polymerase sigma factor</fullName>
    </submittedName>
</protein>
<dbReference type="PANTHER" id="PTHR43133:SF8">
    <property type="entry name" value="RNA POLYMERASE SIGMA FACTOR HI_1459-RELATED"/>
    <property type="match status" value="1"/>
</dbReference>
<dbReference type="Gene3D" id="1.10.10.10">
    <property type="entry name" value="Winged helix-like DNA-binding domain superfamily/Winged helix DNA-binding domain"/>
    <property type="match status" value="1"/>
</dbReference>
<organism evidence="6 7">
    <name type="scientific">Fibrella forsythiae</name>
    <dbReference type="NCBI Taxonomy" id="2817061"/>
    <lineage>
        <taxon>Bacteria</taxon>
        <taxon>Pseudomonadati</taxon>
        <taxon>Bacteroidota</taxon>
        <taxon>Cytophagia</taxon>
        <taxon>Cytophagales</taxon>
        <taxon>Spirosomataceae</taxon>
        <taxon>Fibrella</taxon>
    </lineage>
</organism>
<keyword evidence="1" id="KW-0805">Transcription regulation</keyword>
<comment type="caution">
    <text evidence="6">The sequence shown here is derived from an EMBL/GenBank/DDBJ whole genome shotgun (WGS) entry which is preliminary data.</text>
</comment>
<keyword evidence="2" id="KW-0731">Sigma factor</keyword>
<dbReference type="SUPFAM" id="SSF88659">
    <property type="entry name" value="Sigma3 and sigma4 domains of RNA polymerase sigma factors"/>
    <property type="match status" value="1"/>
</dbReference>
<evidence type="ECO:0000256" key="3">
    <source>
        <dbReference type="ARBA" id="ARBA00023125"/>
    </source>
</evidence>
<proteinExistence type="predicted"/>
<evidence type="ECO:0000256" key="1">
    <source>
        <dbReference type="ARBA" id="ARBA00023015"/>
    </source>
</evidence>
<dbReference type="InterPro" id="IPR013324">
    <property type="entry name" value="RNA_pol_sigma_r3/r4-like"/>
</dbReference>
<accession>A0ABS3JJE0</accession>
<name>A0ABS3JJE0_9BACT</name>
<dbReference type="EMBL" id="JAFMYW010000004">
    <property type="protein sequence ID" value="MBO0950124.1"/>
    <property type="molecule type" value="Genomic_DNA"/>
</dbReference>
<evidence type="ECO:0000256" key="4">
    <source>
        <dbReference type="ARBA" id="ARBA00023163"/>
    </source>
</evidence>
<keyword evidence="7" id="KW-1185">Reference proteome</keyword>
<evidence type="ECO:0000313" key="6">
    <source>
        <dbReference type="EMBL" id="MBO0950124.1"/>
    </source>
</evidence>
<dbReference type="InterPro" id="IPR036388">
    <property type="entry name" value="WH-like_DNA-bd_sf"/>
</dbReference>
<dbReference type="Gene3D" id="1.10.1740.10">
    <property type="match status" value="1"/>
</dbReference>
<dbReference type="InterPro" id="IPR039425">
    <property type="entry name" value="RNA_pol_sigma-70-like"/>
</dbReference>
<dbReference type="Pfam" id="PF08281">
    <property type="entry name" value="Sigma70_r4_2"/>
    <property type="match status" value="1"/>
</dbReference>
<evidence type="ECO:0000313" key="7">
    <source>
        <dbReference type="Proteomes" id="UP000664628"/>
    </source>
</evidence>
<dbReference type="InterPro" id="IPR013249">
    <property type="entry name" value="RNA_pol_sigma70_r4_t2"/>
</dbReference>
<reference evidence="6 7" key="1">
    <citation type="submission" date="2021-03" db="EMBL/GenBank/DDBJ databases">
        <title>Fibrella sp. HMF5405 genome sequencing and assembly.</title>
        <authorList>
            <person name="Kang H."/>
            <person name="Kim H."/>
            <person name="Bae S."/>
            <person name="Joh K."/>
        </authorList>
    </citation>
    <scope>NUCLEOTIDE SEQUENCE [LARGE SCALE GENOMIC DNA]</scope>
    <source>
        <strain evidence="6 7">HMF5405</strain>
    </source>
</reference>
<feature type="domain" description="RNA polymerase sigma factor 70 region 4 type 2" evidence="5">
    <location>
        <begin position="149"/>
        <end position="198"/>
    </location>
</feature>
<dbReference type="PANTHER" id="PTHR43133">
    <property type="entry name" value="RNA POLYMERASE ECF-TYPE SIGMA FACTO"/>
    <property type="match status" value="1"/>
</dbReference>
<dbReference type="Proteomes" id="UP000664628">
    <property type="component" value="Unassembled WGS sequence"/>
</dbReference>
<gene>
    <name evidence="6" type="ORF">J2I46_16125</name>
</gene>
<dbReference type="RefSeq" id="WP_207330062.1">
    <property type="nucleotide sequence ID" value="NZ_JAFMYW010000004.1"/>
</dbReference>
<keyword evidence="3" id="KW-0238">DNA-binding</keyword>
<evidence type="ECO:0000259" key="5">
    <source>
        <dbReference type="Pfam" id="PF08281"/>
    </source>
</evidence>
<sequence length="212" mass="24562">MKPLLPYDEILKKLRQRDTSVLAALLEQYGGKMVGYAQRQWQFSAEESSELIYQTFDVLLRRTDPTIPSASTLSFEAQPQFDAFVFGIFINKLREAHRQRNREAQRYIPIDQLEPVNSDDADEGDERTEPLDIWFESDDSSDDHKRLAQMDEALATLPPEDRSLLLLWAQGFSYSDIGGKLGLNPQHLNVRCFRAKQRVIKWFSEHAKQTQL</sequence>
<evidence type="ECO:0000256" key="2">
    <source>
        <dbReference type="ARBA" id="ARBA00023082"/>
    </source>
</evidence>